<evidence type="ECO:0000256" key="1">
    <source>
        <dbReference type="ARBA" id="ARBA00009437"/>
    </source>
</evidence>
<dbReference type="PANTHER" id="PTHR30579:SF2">
    <property type="entry name" value="HTH-TYPE TRANSCRIPTIONAL REGULATOR ARGP"/>
    <property type="match status" value="1"/>
</dbReference>
<accession>A0AA37T404</accession>
<dbReference type="Pfam" id="PF00126">
    <property type="entry name" value="HTH_1"/>
    <property type="match status" value="1"/>
</dbReference>
<evidence type="ECO:0000256" key="3">
    <source>
        <dbReference type="ARBA" id="ARBA00023125"/>
    </source>
</evidence>
<dbReference type="PANTHER" id="PTHR30579">
    <property type="entry name" value="TRANSCRIPTIONAL REGULATOR"/>
    <property type="match status" value="1"/>
</dbReference>
<name>A0AA37T404_9ALTE</name>
<dbReference type="SUPFAM" id="SSF46785">
    <property type="entry name" value="Winged helix' DNA-binding domain"/>
    <property type="match status" value="1"/>
</dbReference>
<evidence type="ECO:0000256" key="2">
    <source>
        <dbReference type="ARBA" id="ARBA00023015"/>
    </source>
</evidence>
<feature type="domain" description="HTH lysR-type" evidence="5">
    <location>
        <begin position="2"/>
        <end position="58"/>
    </location>
</feature>
<keyword evidence="4" id="KW-0804">Transcription</keyword>
<dbReference type="InterPro" id="IPR017685">
    <property type="entry name" value="ArgP"/>
</dbReference>
<dbReference type="EMBL" id="BSOT01000006">
    <property type="protein sequence ID" value="GLR71708.1"/>
    <property type="molecule type" value="Genomic_DNA"/>
</dbReference>
<dbReference type="SUPFAM" id="SSF53850">
    <property type="entry name" value="Periplasmic binding protein-like II"/>
    <property type="match status" value="1"/>
</dbReference>
<sequence length="299" mass="33125">MIDYRLLQALAAVIKNGSFEKAAKHLHITQSAVSRRINRLESLLGEPVIVRCQPPRATKTGTKLLNHLQQVQQLEVSIGVGFQPDDPDNNLPLTITLASNADSLATWLPEALAFPGFDSEKKLSFDISIVDQSVGLNKMKSGEVMACICDSSKPVNGGLSRYLGDLQYQVVASPNFIHRHQLNGIKGLHELPCLVFDQDDQLQHRFLQKYCGHAPKYIHLCPSSEGFKQACIAGLGYGLLPTLQIDDAISAGALVDLRPDYTLDTSLYWHYWQTESEQLKSLREHALAISRRVLPQSAT</sequence>
<evidence type="ECO:0000313" key="7">
    <source>
        <dbReference type="Proteomes" id="UP001156601"/>
    </source>
</evidence>
<dbReference type="InterPro" id="IPR050176">
    <property type="entry name" value="LTTR"/>
</dbReference>
<dbReference type="InterPro" id="IPR036390">
    <property type="entry name" value="WH_DNA-bd_sf"/>
</dbReference>
<evidence type="ECO:0000259" key="5">
    <source>
        <dbReference type="PROSITE" id="PS50931"/>
    </source>
</evidence>
<protein>
    <submittedName>
        <fullName evidence="6">HTH-type transcriptional regulator ArgP</fullName>
    </submittedName>
</protein>
<reference evidence="6" key="2">
    <citation type="submission" date="2023-01" db="EMBL/GenBank/DDBJ databases">
        <title>Draft genome sequence of Agaribacter marinus strain NBRC 110023.</title>
        <authorList>
            <person name="Sun Q."/>
            <person name="Mori K."/>
        </authorList>
    </citation>
    <scope>NUCLEOTIDE SEQUENCE</scope>
    <source>
        <strain evidence="6">NBRC 110023</strain>
    </source>
</reference>
<dbReference type="InterPro" id="IPR000847">
    <property type="entry name" value="LysR_HTH_N"/>
</dbReference>
<dbReference type="Pfam" id="PF03466">
    <property type="entry name" value="LysR_substrate"/>
    <property type="match status" value="1"/>
</dbReference>
<dbReference type="AlphaFoldDB" id="A0AA37T404"/>
<dbReference type="GO" id="GO:0003677">
    <property type="term" value="F:DNA binding"/>
    <property type="evidence" value="ECO:0007669"/>
    <property type="project" value="UniProtKB-KW"/>
</dbReference>
<evidence type="ECO:0000313" key="6">
    <source>
        <dbReference type="EMBL" id="GLR71708.1"/>
    </source>
</evidence>
<keyword evidence="7" id="KW-1185">Reference proteome</keyword>
<comment type="caution">
    <text evidence="6">The sequence shown here is derived from an EMBL/GenBank/DDBJ whole genome shotgun (WGS) entry which is preliminary data.</text>
</comment>
<dbReference type="PROSITE" id="PS50931">
    <property type="entry name" value="HTH_LYSR"/>
    <property type="match status" value="1"/>
</dbReference>
<dbReference type="Gene3D" id="3.40.190.290">
    <property type="match status" value="1"/>
</dbReference>
<dbReference type="GO" id="GO:0003700">
    <property type="term" value="F:DNA-binding transcription factor activity"/>
    <property type="evidence" value="ECO:0007669"/>
    <property type="project" value="InterPro"/>
</dbReference>
<dbReference type="NCBIfam" id="NF002964">
    <property type="entry name" value="PRK03635.1"/>
    <property type="match status" value="1"/>
</dbReference>
<dbReference type="RefSeq" id="WP_284218046.1">
    <property type="nucleotide sequence ID" value="NZ_BSOT01000006.1"/>
</dbReference>
<comment type="similarity">
    <text evidence="1">Belongs to the LysR transcriptional regulatory family.</text>
</comment>
<evidence type="ECO:0000256" key="4">
    <source>
        <dbReference type="ARBA" id="ARBA00023163"/>
    </source>
</evidence>
<dbReference type="Gene3D" id="1.10.10.10">
    <property type="entry name" value="Winged helix-like DNA-binding domain superfamily/Winged helix DNA-binding domain"/>
    <property type="match status" value="1"/>
</dbReference>
<keyword evidence="2" id="KW-0805">Transcription regulation</keyword>
<gene>
    <name evidence="6" type="primary">argP</name>
    <name evidence="6" type="ORF">GCM10007852_26160</name>
</gene>
<dbReference type="InterPro" id="IPR005119">
    <property type="entry name" value="LysR_subst-bd"/>
</dbReference>
<dbReference type="InterPro" id="IPR036388">
    <property type="entry name" value="WH-like_DNA-bd_sf"/>
</dbReference>
<dbReference type="Proteomes" id="UP001156601">
    <property type="component" value="Unassembled WGS sequence"/>
</dbReference>
<dbReference type="PRINTS" id="PR00039">
    <property type="entry name" value="HTHLYSR"/>
</dbReference>
<dbReference type="NCBIfam" id="TIGR03298">
    <property type="entry name" value="argP"/>
    <property type="match status" value="1"/>
</dbReference>
<keyword evidence="3" id="KW-0238">DNA-binding</keyword>
<reference evidence="6" key="1">
    <citation type="journal article" date="2014" name="Int. J. Syst. Evol. Microbiol.">
        <title>Complete genome sequence of Corynebacterium casei LMG S-19264T (=DSM 44701T), isolated from a smear-ripened cheese.</title>
        <authorList>
            <consortium name="US DOE Joint Genome Institute (JGI-PGF)"/>
            <person name="Walter F."/>
            <person name="Albersmeier A."/>
            <person name="Kalinowski J."/>
            <person name="Ruckert C."/>
        </authorList>
    </citation>
    <scope>NUCLEOTIDE SEQUENCE</scope>
    <source>
        <strain evidence="6">NBRC 110023</strain>
    </source>
</reference>
<organism evidence="6 7">
    <name type="scientific">Agaribacter marinus</name>
    <dbReference type="NCBI Taxonomy" id="1431249"/>
    <lineage>
        <taxon>Bacteria</taxon>
        <taxon>Pseudomonadati</taxon>
        <taxon>Pseudomonadota</taxon>
        <taxon>Gammaproteobacteria</taxon>
        <taxon>Alteromonadales</taxon>
        <taxon>Alteromonadaceae</taxon>
        <taxon>Agaribacter</taxon>
    </lineage>
</organism>
<proteinExistence type="inferred from homology"/>